<organism evidence="1 2">
    <name type="scientific">Ilyodon furcidens</name>
    <name type="common">goldbreast splitfin</name>
    <dbReference type="NCBI Taxonomy" id="33524"/>
    <lineage>
        <taxon>Eukaryota</taxon>
        <taxon>Metazoa</taxon>
        <taxon>Chordata</taxon>
        <taxon>Craniata</taxon>
        <taxon>Vertebrata</taxon>
        <taxon>Euteleostomi</taxon>
        <taxon>Actinopterygii</taxon>
        <taxon>Neopterygii</taxon>
        <taxon>Teleostei</taxon>
        <taxon>Neoteleostei</taxon>
        <taxon>Acanthomorphata</taxon>
        <taxon>Ovalentaria</taxon>
        <taxon>Atherinomorphae</taxon>
        <taxon>Cyprinodontiformes</taxon>
        <taxon>Goodeidae</taxon>
        <taxon>Ilyodon</taxon>
    </lineage>
</organism>
<evidence type="ECO:0000313" key="2">
    <source>
        <dbReference type="Proteomes" id="UP001482620"/>
    </source>
</evidence>
<comment type="caution">
    <text evidence="1">The sequence shown here is derived from an EMBL/GenBank/DDBJ whole genome shotgun (WGS) entry which is preliminary data.</text>
</comment>
<keyword evidence="2" id="KW-1185">Reference proteome</keyword>
<accession>A0ABV0V982</accession>
<reference evidence="1 2" key="1">
    <citation type="submission" date="2021-06" db="EMBL/GenBank/DDBJ databases">
        <authorList>
            <person name="Palmer J.M."/>
        </authorList>
    </citation>
    <scope>NUCLEOTIDE SEQUENCE [LARGE SCALE GENOMIC DNA]</scope>
    <source>
        <strain evidence="2">if_2019</strain>
        <tissue evidence="1">Muscle</tissue>
    </source>
</reference>
<protein>
    <submittedName>
        <fullName evidence="1">Uncharacterized protein</fullName>
    </submittedName>
</protein>
<proteinExistence type="predicted"/>
<evidence type="ECO:0000313" key="1">
    <source>
        <dbReference type="EMBL" id="MEQ2253265.1"/>
    </source>
</evidence>
<name>A0ABV0V982_9TELE</name>
<sequence length="125" mass="13992">MPDMNTALPAQERNDINSCWYSQQSMCNRKRSKVWLSFQNMMQITLADVKCLSNGGITSNLWKHLVKQKIFLNGEECTIFISLTSMATAPAFGSVSMPASVSDSSSAISNMGEEMFETTEMLQYK</sequence>
<dbReference type="EMBL" id="JAHRIQ010097165">
    <property type="protein sequence ID" value="MEQ2253265.1"/>
    <property type="molecule type" value="Genomic_DNA"/>
</dbReference>
<gene>
    <name evidence="1" type="ORF">ILYODFUR_030342</name>
</gene>
<dbReference type="Proteomes" id="UP001482620">
    <property type="component" value="Unassembled WGS sequence"/>
</dbReference>